<proteinExistence type="inferred from homology"/>
<dbReference type="Proteomes" id="UP001165413">
    <property type="component" value="Unassembled WGS sequence"/>
</dbReference>
<dbReference type="PANTHER" id="PTHR38772">
    <property type="match status" value="1"/>
</dbReference>
<evidence type="ECO:0000256" key="1">
    <source>
        <dbReference type="ARBA" id="ARBA00004453"/>
    </source>
</evidence>
<comment type="subcellular location">
    <subcellularLocation>
        <location evidence="1">Cytoplasm</location>
        <location evidence="1">Nucleoid</location>
    </subcellularLocation>
</comment>
<comment type="caution">
    <text evidence="4">The sequence shown here is derived from an EMBL/GenBank/DDBJ whole genome shotgun (WGS) entry which is preliminary data.</text>
</comment>
<reference evidence="4" key="1">
    <citation type="submission" date="2022-07" db="EMBL/GenBank/DDBJ databases">
        <title>Characterization of the Novel Bacterium Alteromonas immobilis LMIT006 and Alteromonas gregis LMIT007.</title>
        <authorList>
            <person name="Lin X."/>
        </authorList>
    </citation>
    <scope>NUCLEOTIDE SEQUENCE</scope>
    <source>
        <strain evidence="4">LMIT007</strain>
    </source>
</reference>
<evidence type="ECO:0000256" key="3">
    <source>
        <dbReference type="ARBA" id="ARBA00022490"/>
    </source>
</evidence>
<dbReference type="PANTHER" id="PTHR38772:SF1">
    <property type="entry name" value="NUCLEOID-ASSOCIATED PROTEIN YEJK"/>
    <property type="match status" value="1"/>
</dbReference>
<dbReference type="RefSeq" id="WP_254097662.1">
    <property type="nucleotide sequence ID" value="NZ_JANATA010000001.1"/>
</dbReference>
<protein>
    <submittedName>
        <fullName evidence="4">Nucleoid-associated protein YejK</fullName>
    </submittedName>
</protein>
<keyword evidence="3" id="KW-0963">Cytoplasm</keyword>
<dbReference type="GO" id="GO:0043590">
    <property type="term" value="C:bacterial nucleoid"/>
    <property type="evidence" value="ECO:0007669"/>
    <property type="project" value="TreeGrafter"/>
</dbReference>
<evidence type="ECO:0000313" key="5">
    <source>
        <dbReference type="Proteomes" id="UP001165413"/>
    </source>
</evidence>
<dbReference type="GO" id="GO:0003690">
    <property type="term" value="F:double-stranded DNA binding"/>
    <property type="evidence" value="ECO:0007669"/>
    <property type="project" value="TreeGrafter"/>
</dbReference>
<dbReference type="NCBIfam" id="NF001557">
    <property type="entry name" value="PRK00378.1"/>
    <property type="match status" value="1"/>
</dbReference>
<name>A0AA42BK55_9ALTE</name>
<dbReference type="Pfam" id="PF04245">
    <property type="entry name" value="NA37"/>
    <property type="match status" value="1"/>
</dbReference>
<comment type="similarity">
    <text evidence="2">Belongs to the YejK family.</text>
</comment>
<sequence>MSAIIHHFVMHQLHINAEQRLAIKPRATCFSVSPAIEALANEINQVFNQKPSKGVGGFTTKSAAEIAANHTSDNDAAPAVDVAESAPTFADLLNAGISDDSAFLSFSTAASQLLIKTLVEDGAVETGFVVFSHYEYLATDYLFIGVINTKQHVEVNQELELSYSDHLDVSKMRLAVRIDLTQLATQAEQFRYISFIKGMMGRKVSDFFMRFVGCEEQVDTKQQNKQLLQYVDDYLATEQLDISEKQSSRSVVGEYYKEKIAAGDDIDISELAGKLPKNEDAQIDFMAFNQAAEKPLEPTFQPDKAAVRTLAKFSGAGGGVTLSFDRNLLGDKVHYDPITDTLVIKGVPPNLKDQLNKA</sequence>
<evidence type="ECO:0000256" key="2">
    <source>
        <dbReference type="ARBA" id="ARBA00009035"/>
    </source>
</evidence>
<organism evidence="4 5">
    <name type="scientific">Opacimonas viscosa</name>
    <dbReference type="NCBI Taxonomy" id="2961944"/>
    <lineage>
        <taxon>Bacteria</taxon>
        <taxon>Pseudomonadati</taxon>
        <taxon>Pseudomonadota</taxon>
        <taxon>Gammaproteobacteria</taxon>
        <taxon>Alteromonadales</taxon>
        <taxon>Alteromonadaceae</taxon>
        <taxon>Opacimonas</taxon>
    </lineage>
</organism>
<accession>A0AA42BK55</accession>
<dbReference type="AlphaFoldDB" id="A0AA42BK55"/>
<dbReference type="InterPro" id="IPR007358">
    <property type="entry name" value="Nucleoid_associated_NdpA"/>
</dbReference>
<dbReference type="GO" id="GO:0003727">
    <property type="term" value="F:single-stranded RNA binding"/>
    <property type="evidence" value="ECO:0007669"/>
    <property type="project" value="TreeGrafter"/>
</dbReference>
<keyword evidence="5" id="KW-1185">Reference proteome</keyword>
<dbReference type="EMBL" id="JANATA010000001">
    <property type="protein sequence ID" value="MCP3427373.1"/>
    <property type="molecule type" value="Genomic_DNA"/>
</dbReference>
<gene>
    <name evidence="4" type="primary">yejK</name>
    <name evidence="4" type="ORF">NLF92_00235</name>
</gene>
<evidence type="ECO:0000313" key="4">
    <source>
        <dbReference type="EMBL" id="MCP3427373.1"/>
    </source>
</evidence>